<dbReference type="CDD" id="cd00118">
    <property type="entry name" value="LysM"/>
    <property type="match status" value="1"/>
</dbReference>
<dbReference type="SUPFAM" id="SSF54106">
    <property type="entry name" value="LysM domain"/>
    <property type="match status" value="1"/>
</dbReference>
<feature type="compositionally biased region" description="Basic and acidic residues" evidence="1">
    <location>
        <begin position="1"/>
        <end position="30"/>
    </location>
</feature>
<dbReference type="Proteomes" id="UP000324629">
    <property type="component" value="Unassembled WGS sequence"/>
</dbReference>
<evidence type="ECO:0000313" key="4">
    <source>
        <dbReference type="Proteomes" id="UP000324629"/>
    </source>
</evidence>
<dbReference type="InterPro" id="IPR036779">
    <property type="entry name" value="LysM_dom_sf"/>
</dbReference>
<feature type="domain" description="LysM" evidence="2">
    <location>
        <begin position="65"/>
        <end position="108"/>
    </location>
</feature>
<comment type="caution">
    <text evidence="3">The sequence shown here is derived from an EMBL/GenBank/DDBJ whole genome shotgun (WGS) entry which is preliminary data.</text>
</comment>
<name>A0A5J4NU44_9TREM</name>
<evidence type="ECO:0000256" key="1">
    <source>
        <dbReference type="SAM" id="MobiDB-lite"/>
    </source>
</evidence>
<proteinExistence type="predicted"/>
<evidence type="ECO:0000313" key="3">
    <source>
        <dbReference type="EMBL" id="KAA3679103.1"/>
    </source>
</evidence>
<feature type="region of interest" description="Disordered" evidence="1">
    <location>
        <begin position="1"/>
        <end position="40"/>
    </location>
</feature>
<dbReference type="AlphaFoldDB" id="A0A5J4NU44"/>
<evidence type="ECO:0000259" key="2">
    <source>
        <dbReference type="PROSITE" id="PS51782"/>
    </source>
</evidence>
<keyword evidence="4" id="KW-1185">Reference proteome</keyword>
<dbReference type="InterPro" id="IPR018392">
    <property type="entry name" value="LysM"/>
</dbReference>
<dbReference type="PROSITE" id="PS51782">
    <property type="entry name" value="LYSM"/>
    <property type="match status" value="1"/>
</dbReference>
<dbReference type="EMBL" id="QNGE01000846">
    <property type="protein sequence ID" value="KAA3679103.1"/>
    <property type="molecule type" value="Genomic_DNA"/>
</dbReference>
<protein>
    <recommendedName>
        <fullName evidence="2">LysM domain-containing protein</fullName>
    </recommendedName>
</protein>
<dbReference type="Gene3D" id="3.10.350.10">
    <property type="entry name" value="LysM domain"/>
    <property type="match status" value="1"/>
</dbReference>
<gene>
    <name evidence="3" type="ORF">DEA37_0010596</name>
</gene>
<dbReference type="Pfam" id="PF01476">
    <property type="entry name" value="LysM"/>
    <property type="match status" value="1"/>
</dbReference>
<sequence>MAETKNSKKKSEDLAVIRREDQADSVESARRKQKTRRRAGRTRLEGIELLSAPTKPLVVKPQRTMEYKVQPDDTLSSVVVRYQSTLSELFQVNRLFCRSLFPGQIIKVPKAIVCEVQRKLVGNLNQVVFGLLTFILKNRRNQISDLI</sequence>
<reference evidence="3 4" key="1">
    <citation type="journal article" date="2019" name="Gigascience">
        <title>Whole-genome sequence of the oriental lung fluke Paragonimus westermani.</title>
        <authorList>
            <person name="Oey H."/>
            <person name="Zakrzewski M."/>
            <person name="Narain K."/>
            <person name="Devi K.R."/>
            <person name="Agatsuma T."/>
            <person name="Nawaratna S."/>
            <person name="Gobert G.N."/>
            <person name="Jones M.K."/>
            <person name="Ragan M.A."/>
            <person name="McManus D.P."/>
            <person name="Krause L."/>
        </authorList>
    </citation>
    <scope>NUCLEOTIDE SEQUENCE [LARGE SCALE GENOMIC DNA]</scope>
    <source>
        <strain evidence="3 4">IND2009</strain>
    </source>
</reference>
<accession>A0A5J4NU44</accession>
<dbReference type="SMART" id="SM00257">
    <property type="entry name" value="LysM"/>
    <property type="match status" value="1"/>
</dbReference>
<feature type="compositionally biased region" description="Basic residues" evidence="1">
    <location>
        <begin position="31"/>
        <end position="40"/>
    </location>
</feature>
<organism evidence="3 4">
    <name type="scientific">Paragonimus westermani</name>
    <dbReference type="NCBI Taxonomy" id="34504"/>
    <lineage>
        <taxon>Eukaryota</taxon>
        <taxon>Metazoa</taxon>
        <taxon>Spiralia</taxon>
        <taxon>Lophotrochozoa</taxon>
        <taxon>Platyhelminthes</taxon>
        <taxon>Trematoda</taxon>
        <taxon>Digenea</taxon>
        <taxon>Plagiorchiida</taxon>
        <taxon>Troglotremata</taxon>
        <taxon>Troglotrematidae</taxon>
        <taxon>Paragonimus</taxon>
    </lineage>
</organism>